<evidence type="ECO:0000313" key="3">
    <source>
        <dbReference type="Proteomes" id="UP000806528"/>
    </source>
</evidence>
<dbReference type="EMBL" id="JADBGI010000001">
    <property type="protein sequence ID" value="MBE2997247.1"/>
    <property type="molecule type" value="Genomic_DNA"/>
</dbReference>
<accession>A0ABR9P089</accession>
<organism evidence="2 3">
    <name type="scientific">Nocardiopsis coralli</name>
    <dbReference type="NCBI Taxonomy" id="2772213"/>
    <lineage>
        <taxon>Bacteria</taxon>
        <taxon>Bacillati</taxon>
        <taxon>Actinomycetota</taxon>
        <taxon>Actinomycetes</taxon>
        <taxon>Streptosporangiales</taxon>
        <taxon>Nocardiopsidaceae</taxon>
        <taxon>Nocardiopsis</taxon>
    </lineage>
</organism>
<comment type="caution">
    <text evidence="2">The sequence shown here is derived from an EMBL/GenBank/DDBJ whole genome shotgun (WGS) entry which is preliminary data.</text>
</comment>
<evidence type="ECO:0000259" key="1">
    <source>
        <dbReference type="Pfam" id="PF12728"/>
    </source>
</evidence>
<dbReference type="InterPro" id="IPR010093">
    <property type="entry name" value="SinI_DNA-bd"/>
</dbReference>
<dbReference type="NCBIfam" id="TIGR01764">
    <property type="entry name" value="excise"/>
    <property type="match status" value="1"/>
</dbReference>
<dbReference type="RefSeq" id="WP_193119908.1">
    <property type="nucleotide sequence ID" value="NZ_JADBGI010000001.1"/>
</dbReference>
<dbReference type="InterPro" id="IPR009061">
    <property type="entry name" value="DNA-bd_dom_put_sf"/>
</dbReference>
<dbReference type="Pfam" id="PF12728">
    <property type="entry name" value="HTH_17"/>
    <property type="match status" value="1"/>
</dbReference>
<proteinExistence type="predicted"/>
<dbReference type="Gene3D" id="3.90.105.50">
    <property type="match status" value="1"/>
</dbReference>
<keyword evidence="3" id="KW-1185">Reference proteome</keyword>
<dbReference type="InterPro" id="IPR038148">
    <property type="entry name" value="Tn1545/Tn916_Xis"/>
</dbReference>
<dbReference type="InterPro" id="IPR041657">
    <property type="entry name" value="HTH_17"/>
</dbReference>
<feature type="domain" description="Helix-turn-helix" evidence="1">
    <location>
        <begin position="7"/>
        <end position="53"/>
    </location>
</feature>
<dbReference type="SUPFAM" id="SSF46955">
    <property type="entry name" value="Putative DNA-binding domain"/>
    <property type="match status" value="1"/>
</dbReference>
<reference evidence="2 3" key="1">
    <citation type="submission" date="2020-09" db="EMBL/GenBank/DDBJ databases">
        <title>Diversity and distribution of actinomycetes associated with coral in the coast of Hainan.</title>
        <authorList>
            <person name="Li F."/>
        </authorList>
    </citation>
    <scope>NUCLEOTIDE SEQUENCE [LARGE SCALE GENOMIC DNA]</scope>
    <source>
        <strain evidence="2 3">HNM0947</strain>
    </source>
</reference>
<dbReference type="Proteomes" id="UP000806528">
    <property type="component" value="Unassembled WGS sequence"/>
</dbReference>
<gene>
    <name evidence="2" type="ORF">IDM40_00815</name>
</gene>
<evidence type="ECO:0000313" key="2">
    <source>
        <dbReference type="EMBL" id="MBE2997247.1"/>
    </source>
</evidence>
<name>A0ABR9P089_9ACTN</name>
<sequence length="62" mass="6891">MDEKVAYSVDEAAQALSLGRTTVKQLIATGDLPSVRVGRRRLIPRSALETYVHRLLQDQEPA</sequence>
<protein>
    <submittedName>
        <fullName evidence="2">Helix-turn-helix domain-containing protein</fullName>
    </submittedName>
</protein>